<dbReference type="RefSeq" id="WP_171777094.1">
    <property type="nucleotide sequence ID" value="NZ_CP045272.1"/>
</dbReference>
<dbReference type="GO" id="GO:0016791">
    <property type="term" value="F:phosphatase activity"/>
    <property type="evidence" value="ECO:0007669"/>
    <property type="project" value="TreeGrafter"/>
</dbReference>
<gene>
    <name evidence="1" type="ORF">FDZ14_13060</name>
</gene>
<dbReference type="InterPro" id="IPR029033">
    <property type="entry name" value="His_PPase_superfam"/>
</dbReference>
<dbReference type="PANTHER" id="PTHR48100">
    <property type="entry name" value="BROAD-SPECIFICITY PHOSPHATASE YOR283W-RELATED"/>
    <property type="match status" value="1"/>
</dbReference>
<reference evidence="1 2" key="1">
    <citation type="submission" date="2019-10" db="EMBL/GenBank/DDBJ databases">
        <title>Complete genome sequences for adaption low water activity.</title>
        <authorList>
            <person name="Zhao L."/>
            <person name="Zhong J."/>
        </authorList>
    </citation>
    <scope>NUCLEOTIDE SEQUENCE [LARGE SCALE GENOMIC DNA]</scope>
    <source>
        <strain evidence="1 2">FDU301</strain>
    </source>
</reference>
<dbReference type="Gene3D" id="3.40.50.1240">
    <property type="entry name" value="Phosphoglycerate mutase-like"/>
    <property type="match status" value="1"/>
</dbReference>
<proteinExistence type="predicted"/>
<sequence>MKTFILIRHCKAEGQEEGALLTEKGKKEARDLITHLNKLNCNITKIISSPYERAVKTIEPYAKEIGLSIQIDNRLSERRLSNKFLSNWLELLKQTFDDIDLIIEGGESTREATERAISLIREEIEFSKEQTTLLVTHGNLMSLILRYFDESFGFNEWENLTNPDVYRIDINDNQINVTRLWDPMAFSNI</sequence>
<dbReference type="AlphaFoldDB" id="A0A6M6DUQ5"/>
<evidence type="ECO:0000313" key="2">
    <source>
        <dbReference type="Proteomes" id="UP000501076"/>
    </source>
</evidence>
<dbReference type="Pfam" id="PF00300">
    <property type="entry name" value="His_Phos_1"/>
    <property type="match status" value="1"/>
</dbReference>
<dbReference type="SMART" id="SM00855">
    <property type="entry name" value="PGAM"/>
    <property type="match status" value="1"/>
</dbReference>
<dbReference type="InterPro" id="IPR013078">
    <property type="entry name" value="His_Pase_superF_clade-1"/>
</dbReference>
<dbReference type="SUPFAM" id="SSF53254">
    <property type="entry name" value="Phosphoglycerate mutase-like"/>
    <property type="match status" value="1"/>
</dbReference>
<evidence type="ECO:0000313" key="1">
    <source>
        <dbReference type="EMBL" id="QJX77084.1"/>
    </source>
</evidence>
<protein>
    <submittedName>
        <fullName evidence="1">Histidine phosphatase family protein</fullName>
    </submittedName>
</protein>
<dbReference type="InterPro" id="IPR050275">
    <property type="entry name" value="PGM_Phosphatase"/>
</dbReference>
<dbReference type="EMBL" id="CP045272">
    <property type="protein sequence ID" value="QJX77084.1"/>
    <property type="molecule type" value="Genomic_DNA"/>
</dbReference>
<accession>A0A6M6DUQ5</accession>
<organism evidence="1 2">
    <name type="scientific">Priestia megaterium</name>
    <name type="common">Bacillus megaterium</name>
    <dbReference type="NCBI Taxonomy" id="1404"/>
    <lineage>
        <taxon>Bacteria</taxon>
        <taxon>Bacillati</taxon>
        <taxon>Bacillota</taxon>
        <taxon>Bacilli</taxon>
        <taxon>Bacillales</taxon>
        <taxon>Bacillaceae</taxon>
        <taxon>Priestia</taxon>
    </lineage>
</organism>
<dbReference type="Proteomes" id="UP000501076">
    <property type="component" value="Chromosome"/>
</dbReference>
<dbReference type="GO" id="GO:0005737">
    <property type="term" value="C:cytoplasm"/>
    <property type="evidence" value="ECO:0007669"/>
    <property type="project" value="TreeGrafter"/>
</dbReference>
<dbReference type="PANTHER" id="PTHR48100:SF1">
    <property type="entry name" value="HISTIDINE PHOSPHATASE FAMILY PROTEIN-RELATED"/>
    <property type="match status" value="1"/>
</dbReference>
<dbReference type="CDD" id="cd07067">
    <property type="entry name" value="HP_PGM_like"/>
    <property type="match status" value="1"/>
</dbReference>
<name>A0A6M6DUQ5_PRIMG</name>